<evidence type="ECO:0000256" key="6">
    <source>
        <dbReference type="ARBA" id="ARBA00022617"/>
    </source>
</evidence>
<evidence type="ECO:0000313" key="19">
    <source>
        <dbReference type="Proteomes" id="UP000782241"/>
    </source>
</evidence>
<dbReference type="Pfam" id="PF00175">
    <property type="entry name" value="NAD_binding_1"/>
    <property type="match status" value="1"/>
</dbReference>
<dbReference type="AlphaFoldDB" id="A0A9P7GXX4"/>
<dbReference type="Proteomes" id="UP000782241">
    <property type="component" value="Unassembled WGS sequence"/>
</dbReference>
<evidence type="ECO:0000256" key="11">
    <source>
        <dbReference type="ARBA" id="ARBA00022857"/>
    </source>
</evidence>
<dbReference type="PROSITE" id="PS51384">
    <property type="entry name" value="FAD_FR"/>
    <property type="match status" value="1"/>
</dbReference>
<keyword evidence="10" id="KW-0274">FAD</keyword>
<comment type="cofactor">
    <cofactor evidence="3">
        <name>FAD</name>
        <dbReference type="ChEBI" id="CHEBI:57692"/>
    </cofactor>
</comment>
<dbReference type="EMBL" id="JAGPUO010000012">
    <property type="protein sequence ID" value="KAG5659087.1"/>
    <property type="molecule type" value="Genomic_DNA"/>
</dbReference>
<evidence type="ECO:0000256" key="16">
    <source>
        <dbReference type="ARBA" id="ARBA00069740"/>
    </source>
</evidence>
<keyword evidence="9" id="KW-0479">Metal-binding</keyword>
<dbReference type="GO" id="GO:0050660">
    <property type="term" value="F:flavin adenine dinucleotide binding"/>
    <property type="evidence" value="ECO:0007669"/>
    <property type="project" value="TreeGrafter"/>
</dbReference>
<evidence type="ECO:0000256" key="15">
    <source>
        <dbReference type="ARBA" id="ARBA00023033"/>
    </source>
</evidence>
<evidence type="ECO:0000256" key="3">
    <source>
        <dbReference type="ARBA" id="ARBA00001974"/>
    </source>
</evidence>
<dbReference type="InterPro" id="IPR017938">
    <property type="entry name" value="Riboflavin_synthase-like_b-brl"/>
</dbReference>
<dbReference type="Gene3D" id="1.10.630.10">
    <property type="entry name" value="Cytochrome P450"/>
    <property type="match status" value="1"/>
</dbReference>
<comment type="cofactor">
    <cofactor evidence="2">
        <name>heme</name>
        <dbReference type="ChEBI" id="CHEBI:30413"/>
    </cofactor>
</comment>
<evidence type="ECO:0000256" key="7">
    <source>
        <dbReference type="ARBA" id="ARBA00022630"/>
    </source>
</evidence>
<dbReference type="InterPro" id="IPR017927">
    <property type="entry name" value="FAD-bd_FR_type"/>
</dbReference>
<keyword evidence="7" id="KW-0285">Flavoprotein</keyword>
<reference evidence="18" key="1">
    <citation type="submission" date="2021-04" db="EMBL/GenBank/DDBJ databases">
        <title>Draft genome of Fusarium avenaceum strain F156N33, isolated from an atmospheric sample in Virginia.</title>
        <authorList>
            <person name="Yang S."/>
            <person name="Vinatzer B.A."/>
            <person name="Coleman J."/>
        </authorList>
    </citation>
    <scope>NUCLEOTIDE SEQUENCE</scope>
    <source>
        <strain evidence="18">F156N33</strain>
    </source>
</reference>
<dbReference type="InterPro" id="IPR036396">
    <property type="entry name" value="Cyt_P450_sf"/>
</dbReference>
<feature type="non-terminal residue" evidence="18">
    <location>
        <position position="1"/>
    </location>
</feature>
<organism evidence="18 19">
    <name type="scientific">Fusarium avenaceum</name>
    <dbReference type="NCBI Taxonomy" id="40199"/>
    <lineage>
        <taxon>Eukaryota</taxon>
        <taxon>Fungi</taxon>
        <taxon>Dikarya</taxon>
        <taxon>Ascomycota</taxon>
        <taxon>Pezizomycotina</taxon>
        <taxon>Sordariomycetes</taxon>
        <taxon>Hypocreomycetidae</taxon>
        <taxon>Hypocreales</taxon>
        <taxon>Nectriaceae</taxon>
        <taxon>Fusarium</taxon>
        <taxon>Fusarium tricinctum species complex</taxon>
    </lineage>
</organism>
<feature type="domain" description="FAD-binding FR-type" evidence="17">
    <location>
        <begin position="382"/>
        <end position="532"/>
    </location>
</feature>
<dbReference type="Pfam" id="PF00067">
    <property type="entry name" value="p450"/>
    <property type="match status" value="1"/>
</dbReference>
<dbReference type="SUPFAM" id="SSF52343">
    <property type="entry name" value="Ferredoxin reductase-like, C-terminal NADP-linked domain"/>
    <property type="match status" value="1"/>
</dbReference>
<dbReference type="GO" id="GO:0010181">
    <property type="term" value="F:FMN binding"/>
    <property type="evidence" value="ECO:0007669"/>
    <property type="project" value="TreeGrafter"/>
</dbReference>
<evidence type="ECO:0000256" key="4">
    <source>
        <dbReference type="ARBA" id="ARBA00010018"/>
    </source>
</evidence>
<protein>
    <recommendedName>
        <fullName evidence="16">Bifunctional cytochrome P450/NADPH--P450 reductase</fullName>
    </recommendedName>
</protein>
<keyword evidence="11" id="KW-0521">NADP</keyword>
<evidence type="ECO:0000256" key="14">
    <source>
        <dbReference type="ARBA" id="ARBA00023004"/>
    </source>
</evidence>
<dbReference type="PRINTS" id="PR00371">
    <property type="entry name" value="FPNCR"/>
</dbReference>
<evidence type="ECO:0000259" key="17">
    <source>
        <dbReference type="PROSITE" id="PS51384"/>
    </source>
</evidence>
<keyword evidence="19" id="KW-1185">Reference proteome</keyword>
<evidence type="ECO:0000256" key="9">
    <source>
        <dbReference type="ARBA" id="ARBA00022723"/>
    </source>
</evidence>
<evidence type="ECO:0000256" key="2">
    <source>
        <dbReference type="ARBA" id="ARBA00001971"/>
    </source>
</evidence>
<evidence type="ECO:0000256" key="10">
    <source>
        <dbReference type="ARBA" id="ARBA00022827"/>
    </source>
</evidence>
<accession>A0A9P7GXX4</accession>
<dbReference type="GO" id="GO:0016705">
    <property type="term" value="F:oxidoreductase activity, acting on paired donors, with incorporation or reduction of molecular oxygen"/>
    <property type="evidence" value="ECO:0007669"/>
    <property type="project" value="InterPro"/>
</dbReference>
<dbReference type="PANTHER" id="PTHR19384:SF127">
    <property type="entry name" value="BIFUNCTIONAL CYTOCHROME P450_NADPH--P450 REDUCTASE"/>
    <property type="match status" value="1"/>
</dbReference>
<dbReference type="FunFam" id="1.10.630.10:FF:000040">
    <property type="entry name" value="Bifunctional cytochrome P450/NADPH--P450 reductase"/>
    <property type="match status" value="1"/>
</dbReference>
<dbReference type="GO" id="GO:0005829">
    <property type="term" value="C:cytosol"/>
    <property type="evidence" value="ECO:0007669"/>
    <property type="project" value="TreeGrafter"/>
</dbReference>
<dbReference type="SUPFAM" id="SSF63380">
    <property type="entry name" value="Riboflavin synthase domain-like"/>
    <property type="match status" value="1"/>
</dbReference>
<keyword evidence="12" id="KW-0249">Electron transport</keyword>
<dbReference type="InterPro" id="IPR001433">
    <property type="entry name" value="OxRdtase_FAD/NAD-bd"/>
</dbReference>
<name>A0A9P7GXX4_9HYPO</name>
<dbReference type="GO" id="GO:0003958">
    <property type="term" value="F:NADPH-hemoprotein reductase activity"/>
    <property type="evidence" value="ECO:0007669"/>
    <property type="project" value="TreeGrafter"/>
</dbReference>
<evidence type="ECO:0000256" key="13">
    <source>
        <dbReference type="ARBA" id="ARBA00023002"/>
    </source>
</evidence>
<evidence type="ECO:0000313" key="18">
    <source>
        <dbReference type="EMBL" id="KAG5659087.1"/>
    </source>
</evidence>
<proteinExistence type="inferred from homology"/>
<evidence type="ECO:0000256" key="8">
    <source>
        <dbReference type="ARBA" id="ARBA00022643"/>
    </source>
</evidence>
<dbReference type="GO" id="GO:0020037">
    <property type="term" value="F:heme binding"/>
    <property type="evidence" value="ECO:0007669"/>
    <property type="project" value="InterPro"/>
</dbReference>
<dbReference type="PANTHER" id="PTHR19384">
    <property type="entry name" value="NITRIC OXIDE SYNTHASE-RELATED"/>
    <property type="match status" value="1"/>
</dbReference>
<sequence>TCTSGPIVRLSLPKERIFVASYEFAKELFDETRFVKAVTGPLAQVRELAGDGLFTALPEEHNWELAHRLLMPAFGPLPIKDVFPAIYQMLSIATLRDSNTHEYRDVGLSYKCCAMGTRFNSFYHEEQHDLVNGMVGILAECFTRSRRPPLPLALFWQQDRAFRDEIDKLVSVAEQLLTTRRKNPVPEKDLLNAMIDNKDPKTGEKLDDQTIIRNMITFLIAGHETTSGLLSFLFYELLANPEALAAAQEKVDAVIGTGIITVDHMGKLPCIEGYLRETLHLHPTAPAFSVRAKGDQVLAGRCKLQDGQVATVFLAGLHRDKAVYGADGDAFKPERIVGEKFSALLAPGSNGVRACIGRPFAWQEAILTVATLLQNFNFKKANPSYQLEIKTTLTIKPHDFYVKVRLRNESFLDHAGALATVPVSTSKDKASRALAATSLIDVLELCPSTPFSFGAFLASLPAMRVRQYSISSSPLANSTACSMTYSIIDAPPKSGRQGDNFHGVCSTYLERLSVGDTIQIGLRPSRAGFNLPADDTRPIIMSCAGTGLAPFHAFIQERAVKQEAGREIGPALLFYGLNSPDEDDMYREQFDEWEHRGVVSVRRAFTHAKDQSEGCIYVQDRIWHDRKQVVELFRCDAALYFCGAGIVGAVVDKVMIQIRMEQVKCSEEEAKEWVSEQKGQRFWADTFA</sequence>
<evidence type="ECO:0000256" key="12">
    <source>
        <dbReference type="ARBA" id="ARBA00022982"/>
    </source>
</evidence>
<dbReference type="Pfam" id="PF00667">
    <property type="entry name" value="FAD_binding_1"/>
    <property type="match status" value="1"/>
</dbReference>
<dbReference type="GO" id="GO:0004497">
    <property type="term" value="F:monooxygenase activity"/>
    <property type="evidence" value="ECO:0007669"/>
    <property type="project" value="UniProtKB-KW"/>
</dbReference>
<dbReference type="InterPro" id="IPR001709">
    <property type="entry name" value="Flavoprot_Pyr_Nucl_cyt_Rdtase"/>
</dbReference>
<keyword evidence="15" id="KW-0503">Monooxygenase</keyword>
<evidence type="ECO:0000256" key="5">
    <source>
        <dbReference type="ARBA" id="ARBA00022448"/>
    </source>
</evidence>
<comment type="cofactor">
    <cofactor evidence="1">
        <name>FMN</name>
        <dbReference type="ChEBI" id="CHEBI:58210"/>
    </cofactor>
</comment>
<dbReference type="GO" id="GO:0005506">
    <property type="term" value="F:iron ion binding"/>
    <property type="evidence" value="ECO:0007669"/>
    <property type="project" value="InterPro"/>
</dbReference>
<evidence type="ECO:0000256" key="1">
    <source>
        <dbReference type="ARBA" id="ARBA00001917"/>
    </source>
</evidence>
<keyword evidence="5" id="KW-0813">Transport</keyword>
<dbReference type="InterPro" id="IPR039261">
    <property type="entry name" value="FNR_nucleotide-bd"/>
</dbReference>
<keyword evidence="8" id="KW-0288">FMN</keyword>
<comment type="caution">
    <text evidence="18">The sequence shown here is derived from an EMBL/GenBank/DDBJ whole genome shotgun (WGS) entry which is preliminary data.</text>
</comment>
<keyword evidence="14" id="KW-0408">Iron</keyword>
<keyword evidence="6" id="KW-0349">Heme</keyword>
<dbReference type="InterPro" id="IPR003097">
    <property type="entry name" value="CysJ-like_FAD-binding"/>
</dbReference>
<dbReference type="Gene3D" id="2.40.30.10">
    <property type="entry name" value="Translation factors"/>
    <property type="match status" value="1"/>
</dbReference>
<dbReference type="InterPro" id="IPR001128">
    <property type="entry name" value="Cyt_P450"/>
</dbReference>
<dbReference type="SUPFAM" id="SSF48264">
    <property type="entry name" value="Cytochrome P450"/>
    <property type="match status" value="1"/>
</dbReference>
<keyword evidence="13" id="KW-0560">Oxidoreductase</keyword>
<dbReference type="Gene3D" id="3.40.50.80">
    <property type="entry name" value="Nucleotide-binding domain of ferredoxin-NADP reductase (FNR) module"/>
    <property type="match status" value="1"/>
</dbReference>
<comment type="similarity">
    <text evidence="4">In the N-terminal section; belongs to the cytochrome P450 family.</text>
</comment>
<gene>
    <name evidence="18" type="ORF">KAF25_000289</name>
</gene>